<dbReference type="GO" id="GO:0097347">
    <property type="term" value="C:TAM protein secretion complex"/>
    <property type="evidence" value="ECO:0007669"/>
    <property type="project" value="TreeGrafter"/>
</dbReference>
<evidence type="ECO:0000313" key="14">
    <source>
        <dbReference type="EMBL" id="PXV64569.1"/>
    </source>
</evidence>
<reference evidence="14 15" key="1">
    <citation type="submission" date="2018-04" db="EMBL/GenBank/DDBJ databases">
        <title>Genomic Encyclopedia of Type Strains, Phase IV (KMG-IV): sequencing the most valuable type-strain genomes for metagenomic binning, comparative biology and taxonomic classification.</title>
        <authorList>
            <person name="Goeker M."/>
        </authorList>
    </citation>
    <scope>NUCLEOTIDE SEQUENCE [LARGE SCALE GENOMIC DNA]</scope>
    <source>
        <strain evidence="14 15">DSM 104150</strain>
    </source>
</reference>
<evidence type="ECO:0000256" key="4">
    <source>
        <dbReference type="ARBA" id="ARBA00022452"/>
    </source>
</evidence>
<protein>
    <recommendedName>
        <fullName evidence="3">Translocation and assembly module subunit TamA</fullName>
    </recommendedName>
    <alternativeName>
        <fullName evidence="9">Autotransporter assembly factor TamA</fullName>
    </alternativeName>
</protein>
<proteinExistence type="inferred from homology"/>
<dbReference type="InterPro" id="IPR035243">
    <property type="entry name" value="TamA_POTRA_Dom_1"/>
</dbReference>
<evidence type="ECO:0000259" key="12">
    <source>
        <dbReference type="Pfam" id="PF01103"/>
    </source>
</evidence>
<evidence type="ECO:0000256" key="6">
    <source>
        <dbReference type="ARBA" id="ARBA00022729"/>
    </source>
</evidence>
<dbReference type="InterPro" id="IPR039910">
    <property type="entry name" value="D15-like"/>
</dbReference>
<dbReference type="GO" id="GO:0009279">
    <property type="term" value="C:cell outer membrane"/>
    <property type="evidence" value="ECO:0007669"/>
    <property type="project" value="UniProtKB-SubCell"/>
</dbReference>
<feature type="chain" id="PRO_5016307443" description="Translocation and assembly module subunit TamA" evidence="11">
    <location>
        <begin position="25"/>
        <end position="582"/>
    </location>
</feature>
<evidence type="ECO:0000256" key="2">
    <source>
        <dbReference type="ARBA" id="ARBA00010248"/>
    </source>
</evidence>
<dbReference type="PANTHER" id="PTHR12815:SF47">
    <property type="entry name" value="TRANSLOCATION AND ASSEMBLY MODULE SUBUNIT TAMA"/>
    <property type="match status" value="1"/>
</dbReference>
<dbReference type="InterPro" id="IPR000184">
    <property type="entry name" value="Bac_surfAg_D15"/>
</dbReference>
<dbReference type="EMBL" id="QICN01000012">
    <property type="protein sequence ID" value="PXV64569.1"/>
    <property type="molecule type" value="Genomic_DNA"/>
</dbReference>
<dbReference type="AlphaFoldDB" id="A0A318E166"/>
<keyword evidence="15" id="KW-1185">Reference proteome</keyword>
<accession>A0A318E166</accession>
<organism evidence="14 15">
    <name type="scientific">Sinimarinibacterium flocculans</name>
    <dbReference type="NCBI Taxonomy" id="985250"/>
    <lineage>
        <taxon>Bacteria</taxon>
        <taxon>Pseudomonadati</taxon>
        <taxon>Pseudomonadota</taxon>
        <taxon>Gammaproteobacteria</taxon>
        <taxon>Nevskiales</taxon>
        <taxon>Nevskiaceae</taxon>
        <taxon>Sinimarinibacterium</taxon>
    </lineage>
</organism>
<dbReference type="Gene3D" id="2.40.160.50">
    <property type="entry name" value="membrane protein fhac: a member of the omp85/tpsb transporter family"/>
    <property type="match status" value="1"/>
</dbReference>
<evidence type="ECO:0000259" key="13">
    <source>
        <dbReference type="Pfam" id="PF17243"/>
    </source>
</evidence>
<comment type="similarity">
    <text evidence="2">Belongs to the TamA family.</text>
</comment>
<gene>
    <name evidence="14" type="ORF">C8D93_11219</name>
</gene>
<dbReference type="Pfam" id="PF01103">
    <property type="entry name" value="Omp85"/>
    <property type="match status" value="1"/>
</dbReference>
<comment type="caution">
    <text evidence="14">The sequence shown here is derived from an EMBL/GenBank/DDBJ whole genome shotgun (WGS) entry which is preliminary data.</text>
</comment>
<name>A0A318E166_9GAMM</name>
<keyword evidence="5" id="KW-0812">Transmembrane</keyword>
<sequence>MRHRPLIKRLCLAGLLAATGGASAGIDVRVEGLDGALRNNVNQRLGIRAEAGRDDLDVALVEALHRDAFRDILVALQPYGYYNPVIDGQLEGEAPEWTARYRVEPGPRTLIDTVELRIEGDGADDLQAQHDTILKRLQPGEPLRHARYEDAKNTLATAAYGLGYLDARFTRAELRVLADDNLAELFLHFDTGPRYRFGAVTVEQDILRPAIVERYVTIEPGAYFDPQALLDTQFALSDLGYFSDLEILPRRDAAEDRAVPIVIRTSPRPRTRYNFGIGYGTDTGARIGTGVEVRRFNRLGHTGQAEVRLSEVKNTARGEYRIPLGTRIGDSIGVAAELTTERFDDGDSQKWGAELSLLRKPGDWRRKLYLAFTHEESELGSTRQTADLLTPGISLTRTEVDDPIYSRRGWSLFVDVHGAVREVLSPTSFVRSQVVARAVLPAGERSRVLGRAEYGANLVDAFGELPASQRFFAGGDQSVRGYAYQSLGPLDDEGAVIGGKFVSTYSLEFETRVVGNWGAAVFYDFGGADDDPAPRLLQGVGAGVRYRAPVGSVQVDLAHPLDDRDGGSGSGVRLHIGVRVGL</sequence>
<keyword evidence="4" id="KW-1134">Transmembrane beta strand</keyword>
<dbReference type="Gene3D" id="3.10.20.310">
    <property type="entry name" value="membrane protein fhac"/>
    <property type="match status" value="3"/>
</dbReference>
<evidence type="ECO:0000256" key="9">
    <source>
        <dbReference type="ARBA" id="ARBA00033063"/>
    </source>
</evidence>
<evidence type="ECO:0000256" key="11">
    <source>
        <dbReference type="SAM" id="SignalP"/>
    </source>
</evidence>
<feature type="domain" description="TamA POTRA" evidence="13">
    <location>
        <begin position="27"/>
        <end position="105"/>
    </location>
</feature>
<keyword evidence="7" id="KW-0472">Membrane</keyword>
<dbReference type="RefSeq" id="WP_110266573.1">
    <property type="nucleotide sequence ID" value="NZ_CAWNXA010000012.1"/>
</dbReference>
<keyword evidence="6 11" id="KW-0732">Signal</keyword>
<evidence type="ECO:0000256" key="3">
    <source>
        <dbReference type="ARBA" id="ARBA00015419"/>
    </source>
</evidence>
<evidence type="ECO:0000256" key="7">
    <source>
        <dbReference type="ARBA" id="ARBA00023136"/>
    </source>
</evidence>
<dbReference type="Pfam" id="PF17243">
    <property type="entry name" value="POTRA_TamA_1"/>
    <property type="match status" value="1"/>
</dbReference>
<dbReference type="Proteomes" id="UP000248330">
    <property type="component" value="Unassembled WGS sequence"/>
</dbReference>
<keyword evidence="8" id="KW-0998">Cell outer membrane</keyword>
<feature type="domain" description="Bacterial surface antigen (D15)" evidence="12">
    <location>
        <begin position="359"/>
        <end position="577"/>
    </location>
</feature>
<comment type="subcellular location">
    <subcellularLocation>
        <location evidence="1">Cell outer membrane</location>
    </subcellularLocation>
</comment>
<evidence type="ECO:0000256" key="5">
    <source>
        <dbReference type="ARBA" id="ARBA00022692"/>
    </source>
</evidence>
<dbReference type="PANTHER" id="PTHR12815">
    <property type="entry name" value="SORTING AND ASSEMBLY MACHINERY SAMM50 PROTEIN FAMILY MEMBER"/>
    <property type="match status" value="1"/>
</dbReference>
<feature type="signal peptide" evidence="11">
    <location>
        <begin position="1"/>
        <end position="24"/>
    </location>
</feature>
<comment type="subunit">
    <text evidence="10">Interacts with TamB to form the translocation and assembly module (TAM).</text>
</comment>
<evidence type="ECO:0000256" key="1">
    <source>
        <dbReference type="ARBA" id="ARBA00004442"/>
    </source>
</evidence>
<evidence type="ECO:0000256" key="10">
    <source>
        <dbReference type="ARBA" id="ARBA00093548"/>
    </source>
</evidence>
<evidence type="ECO:0000256" key="8">
    <source>
        <dbReference type="ARBA" id="ARBA00023237"/>
    </source>
</evidence>
<dbReference type="OrthoDB" id="9803054at2"/>
<dbReference type="GO" id="GO:0009306">
    <property type="term" value="P:protein secretion"/>
    <property type="evidence" value="ECO:0007669"/>
    <property type="project" value="TreeGrafter"/>
</dbReference>
<evidence type="ECO:0000313" key="15">
    <source>
        <dbReference type="Proteomes" id="UP000248330"/>
    </source>
</evidence>